<dbReference type="EMBL" id="CAADIC010000003">
    <property type="protein sequence ID" value="VFR23933.1"/>
    <property type="molecule type" value="Genomic_DNA"/>
</dbReference>
<feature type="region of interest" description="Disordered" evidence="1">
    <location>
        <begin position="1"/>
        <end position="45"/>
    </location>
</feature>
<feature type="compositionally biased region" description="Acidic residues" evidence="1">
    <location>
        <begin position="1"/>
        <end position="11"/>
    </location>
</feature>
<accession>A0A484PDN6</accession>
<evidence type="ECO:0000313" key="2">
    <source>
        <dbReference type="EMBL" id="VFR23933.1"/>
    </source>
</evidence>
<name>A0A484PDN6_9ZZZZ</name>
<organism evidence="2">
    <name type="scientific">plant metagenome</name>
    <dbReference type="NCBI Taxonomy" id="1297885"/>
    <lineage>
        <taxon>unclassified sequences</taxon>
        <taxon>metagenomes</taxon>
        <taxon>organismal metagenomes</taxon>
    </lineage>
</organism>
<reference evidence="2" key="1">
    <citation type="submission" date="2019-03" db="EMBL/GenBank/DDBJ databases">
        <authorList>
            <person name="Danneels B."/>
        </authorList>
    </citation>
    <scope>NUCLEOTIDE SEQUENCE</scope>
</reference>
<evidence type="ECO:0000313" key="4">
    <source>
        <dbReference type="EMBL" id="VFR88228.1"/>
    </source>
</evidence>
<dbReference type="EMBL" id="CAADIL010000003">
    <property type="protein sequence ID" value="VFR61785.1"/>
    <property type="molecule type" value="Genomic_DNA"/>
</dbReference>
<evidence type="ECO:0000256" key="1">
    <source>
        <dbReference type="SAM" id="MobiDB-lite"/>
    </source>
</evidence>
<dbReference type="EMBL" id="CAADIJ010000028">
    <property type="protein sequence ID" value="VFR88228.1"/>
    <property type="molecule type" value="Genomic_DNA"/>
</dbReference>
<proteinExistence type="predicted"/>
<protein>
    <submittedName>
        <fullName evidence="2">Uncharacterized protein</fullName>
    </submittedName>
</protein>
<dbReference type="AlphaFoldDB" id="A0A484PDN6"/>
<evidence type="ECO:0000313" key="3">
    <source>
        <dbReference type="EMBL" id="VFR61785.1"/>
    </source>
</evidence>
<sequence>MEHAAEEEDDDLLKYQHPEQPDHRDRLFYDPIDHNDDPDPRFDDR</sequence>
<gene>
    <name evidence="2" type="ORF">ANDA3_1254</name>
    <name evidence="3" type="ORF">DAR2_1124</name>
    <name evidence="4" type="ORF">DAR3_1121</name>
</gene>
<feature type="compositionally biased region" description="Basic and acidic residues" evidence="1">
    <location>
        <begin position="12"/>
        <end position="45"/>
    </location>
</feature>